<keyword evidence="2" id="KW-0012">Acyltransferase</keyword>
<protein>
    <submittedName>
        <fullName evidence="5">GNAT family N-acetyltransferase</fullName>
    </submittedName>
</protein>
<dbReference type="GeneID" id="1473046"/>
<dbReference type="Pfam" id="PF13302">
    <property type="entry name" value="Acetyltransf_3"/>
    <property type="match status" value="1"/>
</dbReference>
<dbReference type="InterPro" id="IPR016181">
    <property type="entry name" value="Acyl_CoA_acyltransferase"/>
</dbReference>
<dbReference type="RefSeq" id="WP_011021182.1">
    <property type="nucleotide sequence ID" value="NZ_DUJU01000081.1"/>
</dbReference>
<evidence type="ECO:0000256" key="1">
    <source>
        <dbReference type="ARBA" id="ARBA00022679"/>
    </source>
</evidence>
<accession>A0A832W898</accession>
<dbReference type="SUPFAM" id="SSF55729">
    <property type="entry name" value="Acyl-CoA N-acyltransferases (Nat)"/>
    <property type="match status" value="1"/>
</dbReference>
<dbReference type="InterPro" id="IPR051531">
    <property type="entry name" value="N-acetyltransferase"/>
</dbReference>
<dbReference type="PROSITE" id="PS51186">
    <property type="entry name" value="GNAT"/>
    <property type="match status" value="1"/>
</dbReference>
<dbReference type="Proteomes" id="UP000600774">
    <property type="component" value="Unassembled WGS sequence"/>
</dbReference>
<evidence type="ECO:0000313" key="6">
    <source>
        <dbReference type="Proteomes" id="UP000600774"/>
    </source>
</evidence>
<evidence type="ECO:0000256" key="3">
    <source>
        <dbReference type="ARBA" id="ARBA00038502"/>
    </source>
</evidence>
<comment type="similarity">
    <text evidence="3">Belongs to the acetyltransferase family. RimJ subfamily.</text>
</comment>
<gene>
    <name evidence="5" type="ORF">HA338_07285</name>
</gene>
<reference evidence="5" key="1">
    <citation type="journal article" date="2020" name="bioRxiv">
        <title>A rank-normalized archaeal taxonomy based on genome phylogeny resolves widespread incomplete and uneven classifications.</title>
        <authorList>
            <person name="Rinke C."/>
            <person name="Chuvochina M."/>
            <person name="Mussig A.J."/>
            <person name="Chaumeil P.-A."/>
            <person name="Waite D.W."/>
            <person name="Whitman W.B."/>
            <person name="Parks D.H."/>
            <person name="Hugenholtz P."/>
        </authorList>
    </citation>
    <scope>NUCLEOTIDE SEQUENCE</scope>
    <source>
        <strain evidence="5">UBA8876</strain>
    </source>
</reference>
<sequence>MKITREIKTERLVIRKFERGDFEAFHNFMTDPEATKYLLFSNEQKTENGIRELFDYTINSYSEDMDAVSFAIAIKNTNDYIGSVGYAPDFNGKDIQIYWSINREFQNNGYATEATKALLQNLKSQSEKKIRAYCHIENASSEAVAEKVGMKDLGILFIKEIAQESRVFET</sequence>
<dbReference type="PANTHER" id="PTHR43792">
    <property type="entry name" value="GNAT FAMILY, PUTATIVE (AFU_ORTHOLOGUE AFUA_3G00765)-RELATED-RELATED"/>
    <property type="match status" value="1"/>
</dbReference>
<evidence type="ECO:0000256" key="2">
    <source>
        <dbReference type="ARBA" id="ARBA00023315"/>
    </source>
</evidence>
<name>A0A832W898_9EURY</name>
<organism evidence="5 6">
    <name type="scientific">Methanosarcina acetivorans</name>
    <dbReference type="NCBI Taxonomy" id="2214"/>
    <lineage>
        <taxon>Archaea</taxon>
        <taxon>Methanobacteriati</taxon>
        <taxon>Methanobacteriota</taxon>
        <taxon>Stenosarchaea group</taxon>
        <taxon>Methanomicrobia</taxon>
        <taxon>Methanosarcinales</taxon>
        <taxon>Methanosarcinaceae</taxon>
        <taxon>Methanosarcina</taxon>
    </lineage>
</organism>
<evidence type="ECO:0000259" key="4">
    <source>
        <dbReference type="PROSITE" id="PS51186"/>
    </source>
</evidence>
<evidence type="ECO:0000313" key="5">
    <source>
        <dbReference type="EMBL" id="HIH93843.1"/>
    </source>
</evidence>
<keyword evidence="1 5" id="KW-0808">Transferase</keyword>
<dbReference type="AlphaFoldDB" id="A0A832W898"/>
<dbReference type="PANTHER" id="PTHR43792:SF8">
    <property type="entry name" value="[RIBOSOMAL PROTEIN US5]-ALANINE N-ACETYLTRANSFERASE"/>
    <property type="match status" value="1"/>
</dbReference>
<comment type="caution">
    <text evidence="5">The sequence shown here is derived from an EMBL/GenBank/DDBJ whole genome shotgun (WGS) entry which is preliminary data.</text>
</comment>
<dbReference type="GO" id="GO:0016747">
    <property type="term" value="F:acyltransferase activity, transferring groups other than amino-acyl groups"/>
    <property type="evidence" value="ECO:0007669"/>
    <property type="project" value="InterPro"/>
</dbReference>
<feature type="domain" description="N-acetyltransferase" evidence="4">
    <location>
        <begin position="12"/>
        <end position="170"/>
    </location>
</feature>
<dbReference type="EMBL" id="DUJU01000081">
    <property type="protein sequence ID" value="HIH93843.1"/>
    <property type="molecule type" value="Genomic_DNA"/>
</dbReference>
<dbReference type="InterPro" id="IPR000182">
    <property type="entry name" value="GNAT_dom"/>
</dbReference>
<dbReference type="Gene3D" id="3.40.630.30">
    <property type="match status" value="1"/>
</dbReference>
<proteinExistence type="inferred from homology"/>